<dbReference type="RefSeq" id="WP_311174670.1">
    <property type="nucleotide sequence ID" value="NZ_JASAZD010000001.1"/>
</dbReference>
<comment type="caution">
    <text evidence="5">The sequence shown here is derived from an EMBL/GenBank/DDBJ whole genome shotgun (WGS) entry which is preliminary data.</text>
</comment>
<evidence type="ECO:0000256" key="3">
    <source>
        <dbReference type="ARBA" id="ARBA00023125"/>
    </source>
</evidence>
<dbReference type="Gene3D" id="3.90.220.20">
    <property type="entry name" value="DNA methylase specificity domains"/>
    <property type="match status" value="2"/>
</dbReference>
<proteinExistence type="inferred from homology"/>
<evidence type="ECO:0000313" key="5">
    <source>
        <dbReference type="EMBL" id="MDT0096223.1"/>
    </source>
</evidence>
<organism evidence="5 6">
    <name type="scientific">Listeria swaminathanii</name>
    <dbReference type="NCBI Taxonomy" id="2713501"/>
    <lineage>
        <taxon>Bacteria</taxon>
        <taxon>Bacillati</taxon>
        <taxon>Bacillota</taxon>
        <taxon>Bacilli</taxon>
        <taxon>Bacillales</taxon>
        <taxon>Listeriaceae</taxon>
        <taxon>Listeria</taxon>
    </lineage>
</organism>
<dbReference type="InterPro" id="IPR000055">
    <property type="entry name" value="Restrct_endonuc_typeI_TRD"/>
</dbReference>
<name>A0ABU2IEV7_9LIST</name>
<keyword evidence="5" id="KW-0378">Hydrolase</keyword>
<dbReference type="PANTHER" id="PTHR30408">
    <property type="entry name" value="TYPE-1 RESTRICTION ENZYME ECOKI SPECIFICITY PROTEIN"/>
    <property type="match status" value="1"/>
</dbReference>
<evidence type="ECO:0000256" key="2">
    <source>
        <dbReference type="ARBA" id="ARBA00022747"/>
    </source>
</evidence>
<accession>A0ABU2IEV7</accession>
<dbReference type="Pfam" id="PF01420">
    <property type="entry name" value="Methylase_S"/>
    <property type="match status" value="1"/>
</dbReference>
<evidence type="ECO:0000256" key="1">
    <source>
        <dbReference type="ARBA" id="ARBA00010923"/>
    </source>
</evidence>
<keyword evidence="5" id="KW-0540">Nuclease</keyword>
<keyword evidence="3" id="KW-0238">DNA-binding</keyword>
<keyword evidence="2" id="KW-0680">Restriction system</keyword>
<dbReference type="EC" id="3.1.21.-" evidence="5"/>
<dbReference type="GO" id="GO:0004519">
    <property type="term" value="F:endonuclease activity"/>
    <property type="evidence" value="ECO:0007669"/>
    <property type="project" value="UniProtKB-KW"/>
</dbReference>
<evidence type="ECO:0000313" key="6">
    <source>
        <dbReference type="Proteomes" id="UP001267344"/>
    </source>
</evidence>
<dbReference type="PANTHER" id="PTHR30408:SF12">
    <property type="entry name" value="TYPE I RESTRICTION ENZYME MJAVIII SPECIFICITY SUBUNIT"/>
    <property type="match status" value="1"/>
</dbReference>
<sequence>MKKLEKSVPVIRFKGFSEAWEQRKLNDIVKLENGYAFKSTYFSDVPSKTIVLTPGNVRIGGGFKNGKGRYYNEISEFPHKFIFQPEDIFVTLTDLTPSAQMLGYPAVVPNDGIKYLHNQRLGKLTDFKGDKFFLFQLLSTNKYHKYIAATAIGTTVKHSSIQKILQYDTSFPSFEEQKNIGIFFKQLDHTIALHQRKLDALKLMKKGFLQQMFPNNEEKVPRLRFTDFDEVWEQRELGEEFEKVNERNDGSFGKTHWISVAKMYFVEPNKVLSNNIDTRTYVMRKGDIAFEGHPNATFKFGRFVANDIGSGIISELFPVYRHKTNYDNNYWKNAIQLEHIMAPIFSKSITSSGNSSNKLDSKHFLSQKLYIANFGEQKKIGSLFKQLDDTIILYQNKLNKFDIIKKAYLKTMFI</sequence>
<dbReference type="Proteomes" id="UP001267344">
    <property type="component" value="Unassembled WGS sequence"/>
</dbReference>
<dbReference type="InterPro" id="IPR044946">
    <property type="entry name" value="Restrct_endonuc_typeI_TRD_sf"/>
</dbReference>
<evidence type="ECO:0000259" key="4">
    <source>
        <dbReference type="Pfam" id="PF01420"/>
    </source>
</evidence>
<protein>
    <submittedName>
        <fullName evidence="5">Restriction endonuclease subunit S</fullName>
        <ecNumber evidence="5">3.1.21.-</ecNumber>
    </submittedName>
</protein>
<gene>
    <name evidence="5" type="ORF">QJV39_05800</name>
</gene>
<keyword evidence="6" id="KW-1185">Reference proteome</keyword>
<reference evidence="5 6" key="1">
    <citation type="submission" date="2023-05" db="EMBL/GenBank/DDBJ databases">
        <title>A Combination of Whole Genome Sequencing and Metagenomics Reveals Diversity of Listeria spp. in Soil Collected from the Nantahala National Forest.</title>
        <authorList>
            <person name="Wang J."/>
            <person name="Schamp C.N."/>
            <person name="Hudson L.K."/>
            <person name="Chaggar H.K."/>
            <person name="Bryan D.W."/>
            <person name="Radosevich M."/>
            <person name="Denes T.G."/>
        </authorList>
    </citation>
    <scope>NUCLEOTIDE SEQUENCE [LARGE SCALE GENOMIC DNA]</scope>
    <source>
        <strain evidence="5 6">UTK S2-0009</strain>
    </source>
</reference>
<dbReference type="EMBL" id="JASBAG010000001">
    <property type="protein sequence ID" value="MDT0096223.1"/>
    <property type="molecule type" value="Genomic_DNA"/>
</dbReference>
<comment type="similarity">
    <text evidence="1">Belongs to the type-I restriction system S methylase family.</text>
</comment>
<dbReference type="InterPro" id="IPR052021">
    <property type="entry name" value="Type-I_RS_S_subunit"/>
</dbReference>
<feature type="domain" description="Type I restriction modification DNA specificity" evidence="4">
    <location>
        <begin position="18"/>
        <end position="202"/>
    </location>
</feature>
<dbReference type="CDD" id="cd17278">
    <property type="entry name" value="RMtype1_S_LdeBORF1052P-TRD2-CR2"/>
    <property type="match status" value="1"/>
</dbReference>
<dbReference type="SUPFAM" id="SSF116734">
    <property type="entry name" value="DNA methylase specificity domain"/>
    <property type="match status" value="2"/>
</dbReference>
<dbReference type="GO" id="GO:0016787">
    <property type="term" value="F:hydrolase activity"/>
    <property type="evidence" value="ECO:0007669"/>
    <property type="project" value="UniProtKB-KW"/>
</dbReference>
<keyword evidence="5" id="KW-0255">Endonuclease</keyword>